<organism evidence="2 3">
    <name type="scientific">Saponaria officinalis</name>
    <name type="common">Common soapwort</name>
    <name type="synonym">Lychnis saponaria</name>
    <dbReference type="NCBI Taxonomy" id="3572"/>
    <lineage>
        <taxon>Eukaryota</taxon>
        <taxon>Viridiplantae</taxon>
        <taxon>Streptophyta</taxon>
        <taxon>Embryophyta</taxon>
        <taxon>Tracheophyta</taxon>
        <taxon>Spermatophyta</taxon>
        <taxon>Magnoliopsida</taxon>
        <taxon>eudicotyledons</taxon>
        <taxon>Gunneridae</taxon>
        <taxon>Pentapetalae</taxon>
        <taxon>Caryophyllales</taxon>
        <taxon>Caryophyllaceae</taxon>
        <taxon>Caryophylleae</taxon>
        <taxon>Saponaria</taxon>
    </lineage>
</organism>
<dbReference type="InterPro" id="IPR036758">
    <property type="entry name" value="At5g01610-like"/>
</dbReference>
<dbReference type="AlphaFoldDB" id="A0AAW1LKB0"/>
<dbReference type="PANTHER" id="PTHR31676:SF156">
    <property type="entry name" value="F22D16.19 PROTEIN"/>
    <property type="match status" value="1"/>
</dbReference>
<feature type="chain" id="PRO_5043822368" evidence="1">
    <location>
        <begin position="27"/>
        <end position="172"/>
    </location>
</feature>
<sequence>MSPTITTVTTTILLLIFSLTTAPTTATTKSQPLSAYDILKSYDFPVGLLPKGVTGYEFDQNTGEFKLNLPKTCKFYIDSYELEYKTTVSGKLTKDRLYSLKGVSVKVLLLWLKIVEVVRNDDELEFSVGIASANFPLDGFEESPQCGCGFDCVSAGHLGFGDDRVDSLVSTS</sequence>
<keyword evidence="3" id="KW-1185">Reference proteome</keyword>
<dbReference type="Gene3D" id="2.30.240.10">
    <property type="entry name" value="At5g01610-like"/>
    <property type="match status" value="1"/>
</dbReference>
<evidence type="ECO:0000313" key="2">
    <source>
        <dbReference type="EMBL" id="KAK9733730.1"/>
    </source>
</evidence>
<dbReference type="Pfam" id="PF04398">
    <property type="entry name" value="DUF538"/>
    <property type="match status" value="1"/>
</dbReference>
<evidence type="ECO:0000256" key="1">
    <source>
        <dbReference type="SAM" id="SignalP"/>
    </source>
</evidence>
<dbReference type="Proteomes" id="UP001443914">
    <property type="component" value="Unassembled WGS sequence"/>
</dbReference>
<gene>
    <name evidence="2" type="ORF">RND81_04G088000</name>
</gene>
<dbReference type="SUPFAM" id="SSF141562">
    <property type="entry name" value="At5g01610-like"/>
    <property type="match status" value="1"/>
</dbReference>
<feature type="signal peptide" evidence="1">
    <location>
        <begin position="1"/>
        <end position="26"/>
    </location>
</feature>
<reference evidence="2" key="1">
    <citation type="submission" date="2024-03" db="EMBL/GenBank/DDBJ databases">
        <title>WGS assembly of Saponaria officinalis var. Norfolk2.</title>
        <authorList>
            <person name="Jenkins J."/>
            <person name="Shu S."/>
            <person name="Grimwood J."/>
            <person name="Barry K."/>
            <person name="Goodstein D."/>
            <person name="Schmutz J."/>
            <person name="Leebens-Mack J."/>
            <person name="Osbourn A."/>
        </authorList>
    </citation>
    <scope>NUCLEOTIDE SEQUENCE [LARGE SCALE GENOMIC DNA]</scope>
    <source>
        <strain evidence="2">JIC</strain>
    </source>
</reference>
<proteinExistence type="predicted"/>
<keyword evidence="1" id="KW-0732">Signal</keyword>
<comment type="caution">
    <text evidence="2">The sequence shown here is derived from an EMBL/GenBank/DDBJ whole genome shotgun (WGS) entry which is preliminary data.</text>
</comment>
<dbReference type="InterPro" id="IPR007493">
    <property type="entry name" value="DUF538"/>
</dbReference>
<protein>
    <submittedName>
        <fullName evidence="2">Uncharacterized protein</fullName>
    </submittedName>
</protein>
<name>A0AAW1LKB0_SAPOF</name>
<dbReference type="PANTHER" id="PTHR31676">
    <property type="entry name" value="T31J12.3 PROTEIN-RELATED"/>
    <property type="match status" value="1"/>
</dbReference>
<dbReference type="EMBL" id="JBDFQZ010000004">
    <property type="protein sequence ID" value="KAK9733730.1"/>
    <property type="molecule type" value="Genomic_DNA"/>
</dbReference>
<evidence type="ECO:0000313" key="3">
    <source>
        <dbReference type="Proteomes" id="UP001443914"/>
    </source>
</evidence>
<accession>A0AAW1LKB0</accession>